<dbReference type="AlphaFoldDB" id="A0A6M2E1J4"/>
<keyword evidence="1" id="KW-0472">Membrane</keyword>
<reference evidence="2" key="1">
    <citation type="submission" date="2019-12" db="EMBL/GenBank/DDBJ databases">
        <title>The sialotranscriptome of the gopher-tortoise tick, Amblyomma tuberculatum.</title>
        <authorList>
            <person name="Karim S."/>
            <person name="Andersen J."/>
            <person name="Kumar D."/>
            <person name="Adamson S."/>
            <person name="Ennen J."/>
            <person name="Qualis C.P."/>
            <person name="Ribeiro J.M.C."/>
        </authorList>
    </citation>
    <scope>NUCLEOTIDE SEQUENCE</scope>
    <source>
        <strain evidence="2">Removed</strain>
        <tissue evidence="2">Salivary glands</tissue>
    </source>
</reference>
<feature type="transmembrane region" description="Helical" evidence="1">
    <location>
        <begin position="35"/>
        <end position="59"/>
    </location>
</feature>
<sequence>MCSATVLLIIPLSFFLSFSDSFFIVLSSLLPFPFSFILPSSFLPFLLCFPFLSCFPYLLSSSLSFFHSHSFLISFPLSFQISHGASAPVRVLDPGDHGST</sequence>
<dbReference type="EMBL" id="GIDH01000280">
    <property type="protein sequence ID" value="NOV52223.1"/>
    <property type="molecule type" value="Transcribed_RNA"/>
</dbReference>
<accession>A0A6M2E1J4</accession>
<evidence type="ECO:0000256" key="1">
    <source>
        <dbReference type="SAM" id="Phobius"/>
    </source>
</evidence>
<evidence type="ECO:0000313" key="2">
    <source>
        <dbReference type="EMBL" id="NOV52223.1"/>
    </source>
</evidence>
<keyword evidence="1" id="KW-0812">Transmembrane</keyword>
<organism evidence="2">
    <name type="scientific">Amblyomma tuberculatum</name>
    <dbReference type="NCBI Taxonomy" id="48802"/>
    <lineage>
        <taxon>Eukaryota</taxon>
        <taxon>Metazoa</taxon>
        <taxon>Ecdysozoa</taxon>
        <taxon>Arthropoda</taxon>
        <taxon>Chelicerata</taxon>
        <taxon>Arachnida</taxon>
        <taxon>Acari</taxon>
        <taxon>Parasitiformes</taxon>
        <taxon>Ixodida</taxon>
        <taxon>Ixodoidea</taxon>
        <taxon>Ixodidae</taxon>
        <taxon>Amblyomminae</taxon>
        <taxon>Amblyomma</taxon>
    </lineage>
</organism>
<proteinExistence type="predicted"/>
<keyword evidence="1" id="KW-1133">Transmembrane helix</keyword>
<name>A0A6M2E1J4_9ACAR</name>
<protein>
    <submittedName>
        <fullName evidence="2">Putative conserved plasma membrane protein</fullName>
    </submittedName>
</protein>